<dbReference type="Pfam" id="PF00753">
    <property type="entry name" value="Lactamase_B"/>
    <property type="match status" value="1"/>
</dbReference>
<evidence type="ECO:0000256" key="1">
    <source>
        <dbReference type="ARBA" id="ARBA00001947"/>
    </source>
</evidence>
<protein>
    <submittedName>
        <fullName evidence="7">N-acyl homoserine lactone hydrolase</fullName>
        <ecNumber evidence="7">3.1.1.81</ecNumber>
    </submittedName>
</protein>
<keyword evidence="8" id="KW-1185">Reference proteome</keyword>
<evidence type="ECO:0000313" key="7">
    <source>
        <dbReference type="EMBL" id="MBB5752440.1"/>
    </source>
</evidence>
<dbReference type="PANTHER" id="PTHR42978:SF2">
    <property type="entry name" value="102 KBASES UNSTABLE REGION: FROM 1 TO 119443"/>
    <property type="match status" value="1"/>
</dbReference>
<gene>
    <name evidence="7" type="ORF">GGQ63_001494</name>
</gene>
<dbReference type="InterPro" id="IPR036866">
    <property type="entry name" value="RibonucZ/Hydroxyglut_hydro"/>
</dbReference>
<organism evidence="7 8">
    <name type="scientific">Prosthecomicrobium pneumaticum</name>
    <dbReference type="NCBI Taxonomy" id="81895"/>
    <lineage>
        <taxon>Bacteria</taxon>
        <taxon>Pseudomonadati</taxon>
        <taxon>Pseudomonadota</taxon>
        <taxon>Alphaproteobacteria</taxon>
        <taxon>Hyphomicrobiales</taxon>
        <taxon>Kaistiaceae</taxon>
        <taxon>Prosthecomicrobium</taxon>
    </lineage>
</organism>
<reference evidence="7 8" key="1">
    <citation type="submission" date="2020-08" db="EMBL/GenBank/DDBJ databases">
        <title>Genomic Encyclopedia of Type Strains, Phase IV (KMG-IV): sequencing the most valuable type-strain genomes for metagenomic binning, comparative biology and taxonomic classification.</title>
        <authorList>
            <person name="Goeker M."/>
        </authorList>
    </citation>
    <scope>NUCLEOTIDE SEQUENCE [LARGE SCALE GENOMIC DNA]</scope>
    <source>
        <strain evidence="7 8">DSM 16268</strain>
    </source>
</reference>
<dbReference type="CDD" id="cd07729">
    <property type="entry name" value="AHL_lactonase_MBL-fold"/>
    <property type="match status" value="1"/>
</dbReference>
<evidence type="ECO:0000256" key="2">
    <source>
        <dbReference type="ARBA" id="ARBA00007749"/>
    </source>
</evidence>
<dbReference type="AlphaFoldDB" id="A0A7W9FKE3"/>
<dbReference type="EC" id="3.1.1.81" evidence="7"/>
<evidence type="ECO:0000256" key="4">
    <source>
        <dbReference type="ARBA" id="ARBA00022801"/>
    </source>
</evidence>
<dbReference type="Gene3D" id="3.60.15.10">
    <property type="entry name" value="Ribonuclease Z/Hydroxyacylglutathione hydrolase-like"/>
    <property type="match status" value="1"/>
</dbReference>
<comment type="cofactor">
    <cofactor evidence="1">
        <name>Zn(2+)</name>
        <dbReference type="ChEBI" id="CHEBI:29105"/>
    </cofactor>
</comment>
<comment type="caution">
    <text evidence="7">The sequence shown here is derived from an EMBL/GenBank/DDBJ whole genome shotgun (WGS) entry which is preliminary data.</text>
</comment>
<evidence type="ECO:0000259" key="6">
    <source>
        <dbReference type="SMART" id="SM00849"/>
    </source>
</evidence>
<dbReference type="SUPFAM" id="SSF56281">
    <property type="entry name" value="Metallo-hydrolase/oxidoreductase"/>
    <property type="match status" value="1"/>
</dbReference>
<dbReference type="GO" id="GO:0046872">
    <property type="term" value="F:metal ion binding"/>
    <property type="evidence" value="ECO:0007669"/>
    <property type="project" value="UniProtKB-KW"/>
</dbReference>
<dbReference type="GO" id="GO:0102007">
    <property type="term" value="F:acyl-L-homoserine-lactone lactonohydrolase activity"/>
    <property type="evidence" value="ECO:0007669"/>
    <property type="project" value="UniProtKB-EC"/>
</dbReference>
<keyword evidence="4 7" id="KW-0378">Hydrolase</keyword>
<feature type="domain" description="Metallo-beta-lactamase" evidence="6">
    <location>
        <begin position="35"/>
        <end position="242"/>
    </location>
</feature>
<dbReference type="Proteomes" id="UP000523821">
    <property type="component" value="Unassembled WGS sequence"/>
</dbReference>
<evidence type="ECO:0000313" key="8">
    <source>
        <dbReference type="Proteomes" id="UP000523821"/>
    </source>
</evidence>
<dbReference type="InterPro" id="IPR001279">
    <property type="entry name" value="Metallo-B-lactamas"/>
</dbReference>
<dbReference type="RefSeq" id="WP_183854238.1">
    <property type="nucleotide sequence ID" value="NZ_JACHOO010000003.1"/>
</dbReference>
<accession>A0A7W9FKE3</accession>
<proteinExistence type="inferred from homology"/>
<dbReference type="SMART" id="SM00849">
    <property type="entry name" value="Lactamase_B"/>
    <property type="match status" value="1"/>
</dbReference>
<keyword evidence="3" id="KW-0479">Metal-binding</keyword>
<sequence>MTDVRKLFILLCGYEVIRKSACIRGDDRRIVLAVPICAYLIETAKGYVLFDTGLDSAPLADPVEAVRLFRNDSFPAPPVVLPEHELLPQLARLGVAPDDIGTVLLSHAHGDHTGHLRHFRRARVVIQKMEHEAAFSEAGRQARSFAEIAGPEIDWHIVEGDHSVMPGLDLVLTRGHRPGHQSAVVRLPNSGVKILTGDVVDLLENFDREILGSSMDDAAAMASLRRLKAIAAETGGELVPLHDPGFVARAKLAPDFYD</sequence>
<dbReference type="PANTHER" id="PTHR42978">
    <property type="entry name" value="QUORUM-QUENCHING LACTONASE YTNP-RELATED-RELATED"/>
    <property type="match status" value="1"/>
</dbReference>
<dbReference type="InterPro" id="IPR051013">
    <property type="entry name" value="MBL_superfamily_lactonases"/>
</dbReference>
<evidence type="ECO:0000256" key="3">
    <source>
        <dbReference type="ARBA" id="ARBA00022723"/>
    </source>
</evidence>
<keyword evidence="5" id="KW-0862">Zinc</keyword>
<name>A0A7W9FKE3_9HYPH</name>
<evidence type="ECO:0000256" key="5">
    <source>
        <dbReference type="ARBA" id="ARBA00022833"/>
    </source>
</evidence>
<dbReference type="EMBL" id="JACHOO010000003">
    <property type="protein sequence ID" value="MBB5752440.1"/>
    <property type="molecule type" value="Genomic_DNA"/>
</dbReference>
<comment type="similarity">
    <text evidence="2">Belongs to the metallo-beta-lactamase superfamily.</text>
</comment>